<reference evidence="3 4" key="1">
    <citation type="journal article" date="2014" name="Genome Announc.">
        <title>Draft Genome Sequence of Paenibacillus pini JCM 16418T, Isolated from the Rhizosphere of Pine Tree.</title>
        <authorList>
            <person name="Yuki M."/>
            <person name="Oshima K."/>
            <person name="Suda W."/>
            <person name="Oshida Y."/>
            <person name="Kitamura K."/>
            <person name="Iida Y."/>
            <person name="Hattori M."/>
            <person name="Ohkuma M."/>
        </authorList>
    </citation>
    <scope>NUCLEOTIDE SEQUENCE [LARGE SCALE GENOMIC DNA]</scope>
    <source>
        <strain evidence="3 4">JCM 16418</strain>
    </source>
</reference>
<evidence type="ECO:0000256" key="1">
    <source>
        <dbReference type="SAM" id="Phobius"/>
    </source>
</evidence>
<keyword evidence="1" id="KW-1133">Transmembrane helix</keyword>
<dbReference type="EMBL" id="BAVZ01000023">
    <property type="protein sequence ID" value="GAF10399.1"/>
    <property type="molecule type" value="Genomic_DNA"/>
</dbReference>
<feature type="domain" description="DUF4190" evidence="2">
    <location>
        <begin position="29"/>
        <end position="91"/>
    </location>
</feature>
<name>W7Z7M2_9BACL</name>
<protein>
    <recommendedName>
        <fullName evidence="2">DUF4190 domain-containing protein</fullName>
    </recommendedName>
</protein>
<dbReference type="STRING" id="1236976.JCM16418_4602"/>
<dbReference type="Proteomes" id="UP000019364">
    <property type="component" value="Unassembled WGS sequence"/>
</dbReference>
<dbReference type="eggNOG" id="ENOG5033A46">
    <property type="taxonomic scope" value="Bacteria"/>
</dbReference>
<accession>W7Z7M2</accession>
<evidence type="ECO:0000313" key="4">
    <source>
        <dbReference type="Proteomes" id="UP000019364"/>
    </source>
</evidence>
<keyword evidence="4" id="KW-1185">Reference proteome</keyword>
<evidence type="ECO:0000259" key="2">
    <source>
        <dbReference type="Pfam" id="PF13828"/>
    </source>
</evidence>
<gene>
    <name evidence="3" type="ORF">JCM16418_4602</name>
</gene>
<organism evidence="3 4">
    <name type="scientific">Paenibacillus pini JCM 16418</name>
    <dbReference type="NCBI Taxonomy" id="1236976"/>
    <lineage>
        <taxon>Bacteria</taxon>
        <taxon>Bacillati</taxon>
        <taxon>Bacillota</taxon>
        <taxon>Bacilli</taxon>
        <taxon>Bacillales</taxon>
        <taxon>Paenibacillaceae</taxon>
        <taxon>Paenibacillus</taxon>
    </lineage>
</organism>
<evidence type="ECO:0000313" key="3">
    <source>
        <dbReference type="EMBL" id="GAF10399.1"/>
    </source>
</evidence>
<proteinExistence type="predicted"/>
<keyword evidence="1" id="KW-0812">Transmembrane</keyword>
<sequence length="122" mass="13214">MEPYTDNEYNQYQQQPPYPPYPPAVTNGKAIAALILGILAFTPYVGIILGILAIIFGALALKEIKVKNEQGRGLAIAGLVCGIVGTILYLIIIIFLIIIFVIAVNEPTTYDAMSILSSRFIG</sequence>
<dbReference type="InterPro" id="IPR025241">
    <property type="entry name" value="DUF4190"/>
</dbReference>
<dbReference type="AlphaFoldDB" id="W7Z7M2"/>
<dbReference type="Pfam" id="PF13828">
    <property type="entry name" value="DUF4190"/>
    <property type="match status" value="1"/>
</dbReference>
<dbReference type="RefSeq" id="WP_052020623.1">
    <property type="nucleotide sequence ID" value="NZ_BAVZ01000023.1"/>
</dbReference>
<keyword evidence="1" id="KW-0472">Membrane</keyword>
<feature type="transmembrane region" description="Helical" evidence="1">
    <location>
        <begin position="73"/>
        <end position="104"/>
    </location>
</feature>
<comment type="caution">
    <text evidence="3">The sequence shown here is derived from an EMBL/GenBank/DDBJ whole genome shotgun (WGS) entry which is preliminary data.</text>
</comment>
<feature type="transmembrane region" description="Helical" evidence="1">
    <location>
        <begin position="30"/>
        <end position="61"/>
    </location>
</feature>